<keyword evidence="1" id="KW-1133">Transmembrane helix</keyword>
<evidence type="ECO:0000313" key="3">
    <source>
        <dbReference type="Proteomes" id="UP000230292"/>
    </source>
</evidence>
<keyword evidence="1" id="KW-0472">Membrane</keyword>
<feature type="transmembrane region" description="Helical" evidence="1">
    <location>
        <begin position="76"/>
        <end position="95"/>
    </location>
</feature>
<gene>
    <name evidence="2" type="ORF">COW24_01715</name>
</gene>
<protein>
    <submittedName>
        <fullName evidence="2">Uncharacterized protein</fullName>
    </submittedName>
</protein>
<sequence>MTLKRYLLTMGLTTLICWVAFIVVLFRIDPDTGGTIGLLLFFTSMFFAAWGTLSLIGFLVRFLLFRNTVPFRYIGTSLRQALWFATLLCLTLFLVSQELLSWWMTILLIIGLCVLEAFFLARSLEARYDKRRAARAEKRHTRAESKAEHIK</sequence>
<dbReference type="Proteomes" id="UP000230292">
    <property type="component" value="Unassembled WGS sequence"/>
</dbReference>
<feature type="transmembrane region" description="Helical" evidence="1">
    <location>
        <begin position="38"/>
        <end position="64"/>
    </location>
</feature>
<evidence type="ECO:0000256" key="1">
    <source>
        <dbReference type="SAM" id="Phobius"/>
    </source>
</evidence>
<evidence type="ECO:0000313" key="2">
    <source>
        <dbReference type="EMBL" id="PIW37158.1"/>
    </source>
</evidence>
<feature type="transmembrane region" description="Helical" evidence="1">
    <location>
        <begin position="7"/>
        <end position="26"/>
    </location>
</feature>
<keyword evidence="1" id="KW-0812">Transmembrane</keyword>
<comment type="caution">
    <text evidence="2">The sequence shown here is derived from an EMBL/GenBank/DDBJ whole genome shotgun (WGS) entry which is preliminary data.</text>
</comment>
<reference evidence="2 3" key="1">
    <citation type="submission" date="2017-09" db="EMBL/GenBank/DDBJ databases">
        <title>Depth-based differentiation of microbial function through sediment-hosted aquifers and enrichment of novel symbionts in the deep terrestrial subsurface.</title>
        <authorList>
            <person name="Probst A.J."/>
            <person name="Ladd B."/>
            <person name="Jarett J.K."/>
            <person name="Geller-Mcgrath D.E."/>
            <person name="Sieber C.M."/>
            <person name="Emerson J.B."/>
            <person name="Anantharaman K."/>
            <person name="Thomas B.C."/>
            <person name="Malmstrom R."/>
            <person name="Stieglmeier M."/>
            <person name="Klingl A."/>
            <person name="Woyke T."/>
            <person name="Ryan C.M."/>
            <person name="Banfield J.F."/>
        </authorList>
    </citation>
    <scope>NUCLEOTIDE SEQUENCE [LARGE SCALE GENOMIC DNA]</scope>
    <source>
        <strain evidence="2">CG15_BIG_FIL_POST_REV_8_21_14_020_45_12</strain>
    </source>
</reference>
<name>A0A2M7H4J9_9BACT</name>
<proteinExistence type="predicted"/>
<accession>A0A2M7H4J9</accession>
<feature type="transmembrane region" description="Helical" evidence="1">
    <location>
        <begin position="101"/>
        <end position="121"/>
    </location>
</feature>
<dbReference type="EMBL" id="PFGC01000020">
    <property type="protein sequence ID" value="PIW37158.1"/>
    <property type="molecule type" value="Genomic_DNA"/>
</dbReference>
<organism evidence="2 3">
    <name type="scientific">Candidatus Kerfeldbacteria bacterium CG15_BIG_FIL_POST_REV_8_21_14_020_45_12</name>
    <dbReference type="NCBI Taxonomy" id="2014247"/>
    <lineage>
        <taxon>Bacteria</taxon>
        <taxon>Candidatus Kerfeldiibacteriota</taxon>
    </lineage>
</organism>
<dbReference type="AlphaFoldDB" id="A0A2M7H4J9"/>